<protein>
    <submittedName>
        <fullName evidence="2">Uncharacterized protein</fullName>
    </submittedName>
</protein>
<feature type="region of interest" description="Disordered" evidence="1">
    <location>
        <begin position="1"/>
        <end position="32"/>
    </location>
</feature>
<reference evidence="2" key="2">
    <citation type="journal article" date="2015" name="Fish Shellfish Immunol.">
        <title>Early steps in the European eel (Anguilla anguilla)-Vibrio vulnificus interaction in the gills: Role of the RtxA13 toxin.</title>
        <authorList>
            <person name="Callol A."/>
            <person name="Pajuelo D."/>
            <person name="Ebbesson L."/>
            <person name="Teles M."/>
            <person name="MacKenzie S."/>
            <person name="Amaro C."/>
        </authorList>
    </citation>
    <scope>NUCLEOTIDE SEQUENCE</scope>
</reference>
<evidence type="ECO:0000313" key="2">
    <source>
        <dbReference type="EMBL" id="JAH59749.1"/>
    </source>
</evidence>
<name>A0A0E9U1J9_ANGAN</name>
<evidence type="ECO:0000256" key="1">
    <source>
        <dbReference type="SAM" id="MobiDB-lite"/>
    </source>
</evidence>
<dbReference type="AlphaFoldDB" id="A0A0E9U1J9"/>
<sequence length="32" mass="3693">MKHPLWIHSSSDGFDRAKPVDNDLQSYCSETK</sequence>
<organism evidence="2">
    <name type="scientific">Anguilla anguilla</name>
    <name type="common">European freshwater eel</name>
    <name type="synonym">Muraena anguilla</name>
    <dbReference type="NCBI Taxonomy" id="7936"/>
    <lineage>
        <taxon>Eukaryota</taxon>
        <taxon>Metazoa</taxon>
        <taxon>Chordata</taxon>
        <taxon>Craniata</taxon>
        <taxon>Vertebrata</taxon>
        <taxon>Euteleostomi</taxon>
        <taxon>Actinopterygii</taxon>
        <taxon>Neopterygii</taxon>
        <taxon>Teleostei</taxon>
        <taxon>Anguilliformes</taxon>
        <taxon>Anguillidae</taxon>
        <taxon>Anguilla</taxon>
    </lineage>
</organism>
<reference evidence="2" key="1">
    <citation type="submission" date="2014-11" db="EMBL/GenBank/DDBJ databases">
        <authorList>
            <person name="Amaro Gonzalez C."/>
        </authorList>
    </citation>
    <scope>NUCLEOTIDE SEQUENCE</scope>
</reference>
<accession>A0A0E9U1J9</accession>
<feature type="compositionally biased region" description="Polar residues" evidence="1">
    <location>
        <begin position="23"/>
        <end position="32"/>
    </location>
</feature>
<dbReference type="EMBL" id="GBXM01048828">
    <property type="protein sequence ID" value="JAH59749.1"/>
    <property type="molecule type" value="Transcribed_RNA"/>
</dbReference>
<proteinExistence type="predicted"/>